<dbReference type="PANTHER" id="PTHR15503">
    <property type="entry name" value="LDOC1 RELATED"/>
    <property type="match status" value="1"/>
</dbReference>
<sequence>MDEIPFEQKVKIASIHMEGEAIAWHRSYVRSRNSTAELSWTKYVLALNERFGEGFEDAMEALKKLNQTGSVQKYQAEFDRLLISVNLSMEKQISCYLGGLTPELNKAVRLQSPKTLMQAYKLTRLQDDVFKAQAKSWGLRSGGRVQGPLLPTPSFAKPPVPNSAVKKTSDVQPIRYPRFNENNTGRRLTFAEMDEKRVKGLCFFCDEKYVMGHKCATQKQIYLIDVVEDDQLQAVECDEAGQEVVLEPEELMSISLQAYTGISGYQTIKVTGYHEKMPLQVLIDTGSTDNFIDQEVAKRLGCQANNIEEQSISVADGRKVTTSSICKNLQWLLQGTTFASDFLLLPLGNVDIVLGV</sequence>
<dbReference type="Gramene" id="PHT90415">
    <property type="protein sequence ID" value="PHT90415"/>
    <property type="gene ID" value="T459_05528"/>
</dbReference>
<dbReference type="EMBL" id="AYRZ02000002">
    <property type="protein sequence ID" value="PHT90415.1"/>
    <property type="molecule type" value="Genomic_DNA"/>
</dbReference>
<evidence type="ECO:0000313" key="3">
    <source>
        <dbReference type="Proteomes" id="UP000222542"/>
    </source>
</evidence>
<dbReference type="Pfam" id="PF19259">
    <property type="entry name" value="Ty3_capsid"/>
    <property type="match status" value="1"/>
</dbReference>
<evidence type="ECO:0000313" key="2">
    <source>
        <dbReference type="EMBL" id="PHT90415.1"/>
    </source>
</evidence>
<reference evidence="2 3" key="2">
    <citation type="journal article" date="2017" name="Genome Biol.">
        <title>New reference genome sequences of hot pepper reveal the massive evolution of plant disease-resistance genes by retroduplication.</title>
        <authorList>
            <person name="Kim S."/>
            <person name="Park J."/>
            <person name="Yeom S.I."/>
            <person name="Kim Y.M."/>
            <person name="Seo E."/>
            <person name="Kim K.T."/>
            <person name="Kim M.S."/>
            <person name="Lee J.M."/>
            <person name="Cheong K."/>
            <person name="Shin H.S."/>
            <person name="Kim S.B."/>
            <person name="Han K."/>
            <person name="Lee J."/>
            <person name="Park M."/>
            <person name="Lee H.A."/>
            <person name="Lee H.Y."/>
            <person name="Lee Y."/>
            <person name="Oh S."/>
            <person name="Lee J.H."/>
            <person name="Choi E."/>
            <person name="Choi E."/>
            <person name="Lee S.E."/>
            <person name="Jeon J."/>
            <person name="Kim H."/>
            <person name="Choi G."/>
            <person name="Song H."/>
            <person name="Lee J."/>
            <person name="Lee S.C."/>
            <person name="Kwon J.K."/>
            <person name="Lee H.Y."/>
            <person name="Koo N."/>
            <person name="Hong Y."/>
            <person name="Kim R.W."/>
            <person name="Kang W.H."/>
            <person name="Huh J.H."/>
            <person name="Kang B.C."/>
            <person name="Yang T.J."/>
            <person name="Lee Y.H."/>
            <person name="Bennetzen J.L."/>
            <person name="Choi D."/>
        </authorList>
    </citation>
    <scope>NUCLEOTIDE SEQUENCE [LARGE SCALE GENOMIC DNA]</scope>
    <source>
        <strain evidence="3">cv. CM334</strain>
    </source>
</reference>
<dbReference type="InterPro" id="IPR032567">
    <property type="entry name" value="RTL1-rel"/>
</dbReference>
<dbReference type="GO" id="GO:0006508">
    <property type="term" value="P:proteolysis"/>
    <property type="evidence" value="ECO:0007669"/>
    <property type="project" value="InterPro"/>
</dbReference>
<dbReference type="STRING" id="4072.A0A2G3A838"/>
<dbReference type="Gene3D" id="2.40.70.10">
    <property type="entry name" value="Acid Proteases"/>
    <property type="match status" value="1"/>
</dbReference>
<dbReference type="OMA" id="MLRMIRP"/>
<keyword evidence="3" id="KW-1185">Reference proteome</keyword>
<dbReference type="CDD" id="cd00303">
    <property type="entry name" value="retropepsin_like"/>
    <property type="match status" value="1"/>
</dbReference>
<dbReference type="AlphaFoldDB" id="A0A2G3A838"/>
<name>A0A2G3A838_CAPAN</name>
<reference evidence="2 3" key="1">
    <citation type="journal article" date="2014" name="Nat. Genet.">
        <title>Genome sequence of the hot pepper provides insights into the evolution of pungency in Capsicum species.</title>
        <authorList>
            <person name="Kim S."/>
            <person name="Park M."/>
            <person name="Yeom S.I."/>
            <person name="Kim Y.M."/>
            <person name="Lee J.M."/>
            <person name="Lee H.A."/>
            <person name="Seo E."/>
            <person name="Choi J."/>
            <person name="Cheong K."/>
            <person name="Kim K.T."/>
            <person name="Jung K."/>
            <person name="Lee G.W."/>
            <person name="Oh S.K."/>
            <person name="Bae C."/>
            <person name="Kim S.B."/>
            <person name="Lee H.Y."/>
            <person name="Kim S.Y."/>
            <person name="Kim M.S."/>
            <person name="Kang B.C."/>
            <person name="Jo Y.D."/>
            <person name="Yang H.B."/>
            <person name="Jeong H.J."/>
            <person name="Kang W.H."/>
            <person name="Kwon J.K."/>
            <person name="Shin C."/>
            <person name="Lim J.Y."/>
            <person name="Park J.H."/>
            <person name="Huh J.H."/>
            <person name="Kim J.S."/>
            <person name="Kim B.D."/>
            <person name="Cohen O."/>
            <person name="Paran I."/>
            <person name="Suh M.C."/>
            <person name="Lee S.B."/>
            <person name="Kim Y.K."/>
            <person name="Shin Y."/>
            <person name="Noh S.J."/>
            <person name="Park J."/>
            <person name="Seo Y.S."/>
            <person name="Kwon S.Y."/>
            <person name="Kim H.A."/>
            <person name="Park J.M."/>
            <person name="Kim H.J."/>
            <person name="Choi S.B."/>
            <person name="Bosland P.W."/>
            <person name="Reeves G."/>
            <person name="Jo S.H."/>
            <person name="Lee B.W."/>
            <person name="Cho H.T."/>
            <person name="Choi H.S."/>
            <person name="Lee M.S."/>
            <person name="Yu Y."/>
            <person name="Do Choi Y."/>
            <person name="Park B.S."/>
            <person name="van Deynze A."/>
            <person name="Ashrafi H."/>
            <person name="Hill T."/>
            <person name="Kim W.T."/>
            <person name="Pai H.S."/>
            <person name="Ahn H.K."/>
            <person name="Yeam I."/>
            <person name="Giovannoni J.J."/>
            <person name="Rose J.K."/>
            <person name="Sorensen I."/>
            <person name="Lee S.J."/>
            <person name="Kim R.W."/>
            <person name="Choi I.Y."/>
            <person name="Choi B.S."/>
            <person name="Lim J.S."/>
            <person name="Lee Y.H."/>
            <person name="Choi D."/>
        </authorList>
    </citation>
    <scope>NUCLEOTIDE SEQUENCE [LARGE SCALE GENOMIC DNA]</scope>
    <source>
        <strain evidence="3">cv. CM334</strain>
    </source>
</reference>
<dbReference type="InterPro" id="IPR045358">
    <property type="entry name" value="Ty3_capsid"/>
</dbReference>
<dbReference type="GO" id="GO:0004190">
    <property type="term" value="F:aspartic-type endopeptidase activity"/>
    <property type="evidence" value="ECO:0007669"/>
    <property type="project" value="InterPro"/>
</dbReference>
<dbReference type="Proteomes" id="UP000222542">
    <property type="component" value="Unassembled WGS sequence"/>
</dbReference>
<organism evidence="2 3">
    <name type="scientific">Capsicum annuum</name>
    <name type="common">Capsicum pepper</name>
    <dbReference type="NCBI Taxonomy" id="4072"/>
    <lineage>
        <taxon>Eukaryota</taxon>
        <taxon>Viridiplantae</taxon>
        <taxon>Streptophyta</taxon>
        <taxon>Embryophyta</taxon>
        <taxon>Tracheophyta</taxon>
        <taxon>Spermatophyta</taxon>
        <taxon>Magnoliopsida</taxon>
        <taxon>eudicotyledons</taxon>
        <taxon>Gunneridae</taxon>
        <taxon>Pentapetalae</taxon>
        <taxon>asterids</taxon>
        <taxon>lamiids</taxon>
        <taxon>Solanales</taxon>
        <taxon>Solanaceae</taxon>
        <taxon>Solanoideae</taxon>
        <taxon>Capsiceae</taxon>
        <taxon>Capsicum</taxon>
    </lineage>
</organism>
<accession>A0A2G3A838</accession>
<proteinExistence type="predicted"/>
<dbReference type="SUPFAM" id="SSF50630">
    <property type="entry name" value="Acid proteases"/>
    <property type="match status" value="1"/>
</dbReference>
<dbReference type="InterPro" id="IPR001969">
    <property type="entry name" value="Aspartic_peptidase_AS"/>
</dbReference>
<evidence type="ECO:0000259" key="1">
    <source>
        <dbReference type="Pfam" id="PF19259"/>
    </source>
</evidence>
<gene>
    <name evidence="2" type="ORF">T459_05528</name>
</gene>
<dbReference type="InterPro" id="IPR021109">
    <property type="entry name" value="Peptidase_aspartic_dom_sf"/>
</dbReference>
<comment type="caution">
    <text evidence="2">The sequence shown here is derived from an EMBL/GenBank/DDBJ whole genome shotgun (WGS) entry which is preliminary data.</text>
</comment>
<dbReference type="Pfam" id="PF08284">
    <property type="entry name" value="RVP_2"/>
    <property type="match status" value="1"/>
</dbReference>
<protein>
    <recommendedName>
        <fullName evidence="1">Ty3 transposon capsid-like protein domain-containing protein</fullName>
    </recommendedName>
</protein>
<dbReference type="PANTHER" id="PTHR15503:SF22">
    <property type="entry name" value="TRANSPOSON TY3-I GAG POLYPROTEIN"/>
    <property type="match status" value="1"/>
</dbReference>
<feature type="domain" description="Ty3 transposon capsid-like protein" evidence="1">
    <location>
        <begin position="8"/>
        <end position="124"/>
    </location>
</feature>
<dbReference type="PROSITE" id="PS00141">
    <property type="entry name" value="ASP_PROTEASE"/>
    <property type="match status" value="1"/>
</dbReference>